<comment type="similarity">
    <text evidence="2">Belongs to the glycosyl hydrolase 42 family.</text>
</comment>
<dbReference type="AlphaFoldDB" id="A0AAU7DQ28"/>
<dbReference type="InterPro" id="IPR013529">
    <property type="entry name" value="Glyco_hydro_42_N"/>
</dbReference>
<evidence type="ECO:0000256" key="1">
    <source>
        <dbReference type="ARBA" id="ARBA00001412"/>
    </source>
</evidence>
<feature type="domain" description="Glycoside hydrolase family 42 N-terminal" evidence="11">
    <location>
        <begin position="63"/>
        <end position="427"/>
    </location>
</feature>
<dbReference type="SUPFAM" id="SSF51445">
    <property type="entry name" value="(Trans)glycosidases"/>
    <property type="match status" value="1"/>
</dbReference>
<feature type="binding site" evidence="9">
    <location>
        <position position="158"/>
    </location>
    <ligand>
        <name>substrate</name>
    </ligand>
</feature>
<keyword evidence="10" id="KW-0732">Signal</keyword>
<evidence type="ECO:0000259" key="12">
    <source>
        <dbReference type="Pfam" id="PF08532"/>
    </source>
</evidence>
<dbReference type="SUPFAM" id="SSF52317">
    <property type="entry name" value="Class I glutamine amidotransferase-like"/>
    <property type="match status" value="1"/>
</dbReference>
<keyword evidence="6" id="KW-0862">Zinc</keyword>
<dbReference type="GO" id="GO:0009341">
    <property type="term" value="C:beta-galactosidase complex"/>
    <property type="evidence" value="ECO:0007669"/>
    <property type="project" value="InterPro"/>
</dbReference>
<comment type="catalytic activity">
    <reaction evidence="1">
        <text>Hydrolysis of terminal non-reducing beta-D-galactose residues in beta-D-galactosides.</text>
        <dbReference type="EC" id="3.2.1.23"/>
    </reaction>
</comment>
<feature type="domain" description="Beta-galactosidase trimerisation" evidence="12">
    <location>
        <begin position="440"/>
        <end position="659"/>
    </location>
</feature>
<evidence type="ECO:0000259" key="11">
    <source>
        <dbReference type="Pfam" id="PF02449"/>
    </source>
</evidence>
<dbReference type="InterPro" id="IPR017853">
    <property type="entry name" value="GH"/>
</dbReference>
<dbReference type="EC" id="3.2.1.23" evidence="3"/>
<evidence type="ECO:0000313" key="13">
    <source>
        <dbReference type="EMBL" id="XBH19368.1"/>
    </source>
</evidence>
<dbReference type="PANTHER" id="PTHR36447">
    <property type="entry name" value="BETA-GALACTOSIDASE GANA"/>
    <property type="match status" value="1"/>
</dbReference>
<dbReference type="Gene3D" id="3.40.50.880">
    <property type="match status" value="1"/>
</dbReference>
<feature type="chain" id="PRO_5043447928" description="beta-galactosidase" evidence="10">
    <location>
        <begin position="24"/>
        <end position="731"/>
    </location>
</feature>
<dbReference type="Pfam" id="PF02449">
    <property type="entry name" value="Glyco_hydro_42"/>
    <property type="match status" value="1"/>
</dbReference>
<feature type="signal peptide" evidence="10">
    <location>
        <begin position="1"/>
        <end position="23"/>
    </location>
</feature>
<organism evidence="13">
    <name type="scientific">Telmatobacter sp. DSM 110680</name>
    <dbReference type="NCBI Taxonomy" id="3036704"/>
    <lineage>
        <taxon>Bacteria</taxon>
        <taxon>Pseudomonadati</taxon>
        <taxon>Acidobacteriota</taxon>
        <taxon>Terriglobia</taxon>
        <taxon>Terriglobales</taxon>
        <taxon>Acidobacteriaceae</taxon>
        <taxon>Telmatobacter</taxon>
    </lineage>
</organism>
<dbReference type="InterPro" id="IPR029062">
    <property type="entry name" value="Class_I_gatase-like"/>
</dbReference>
<name>A0AAU7DQ28_9BACT</name>
<evidence type="ECO:0000256" key="4">
    <source>
        <dbReference type="ARBA" id="ARBA00022723"/>
    </source>
</evidence>
<evidence type="ECO:0000256" key="3">
    <source>
        <dbReference type="ARBA" id="ARBA00012756"/>
    </source>
</evidence>
<dbReference type="GO" id="GO:0046872">
    <property type="term" value="F:metal ion binding"/>
    <property type="evidence" value="ECO:0007669"/>
    <property type="project" value="UniProtKB-KW"/>
</dbReference>
<gene>
    <name evidence="13" type="ORF">P8935_08630</name>
</gene>
<keyword evidence="4" id="KW-0479">Metal-binding</keyword>
<dbReference type="GO" id="GO:0005975">
    <property type="term" value="P:carbohydrate metabolic process"/>
    <property type="evidence" value="ECO:0007669"/>
    <property type="project" value="InterPro"/>
</dbReference>
<dbReference type="Gene3D" id="3.20.20.80">
    <property type="entry name" value="Glycosidases"/>
    <property type="match status" value="1"/>
</dbReference>
<sequence>MSFRKRFLSTLVSASLLPFVASAQQTHSDTSTPAQQTLEFPTVLYGVAYYNEYMPGDAADHDARLTKDIAMMKSAGLNVVRMGESTWSLWEPEDGRFDYAWMDHIVDAMGKAGIKVILGTPTYSIPAWMAHQHPEILADRIAAGPFGGSTAPAQYGPRQNMDTDSPAYRFYAERLIRHIAAHYKDNPTVIGWQLDNETGSYEAANRDVFIGFQHYLEKKFVTPEALSKAWFLNYWGENLHTWEDLPVRNSAQSTGYKLEWSRWSQMRVTDFLHWQSDLVRECAGARQFITTDYGGMMKRDVNEEAVAEKLDVVADNIYHGTQDHYDGSFQALQSDFSRSLKHGNFLVTETNAQTIGWSSGSQFPPYDGQLREDVYTYLSNGANMVEYWHWHSIAANQETYWKGILSHDLEPNRAYAEMSRTAHELEKVGPRLVGLKIHNDVAILWSRDSANAISFMPYGGGVPARSWTGERDGYVSLVQQMHHSLYEMNVGADFVFPETKDFSAYKMLIVPALYISDDALLQRISDYVKNGGHVVMTFKSGFANENSAVRWVRAPGPLREATGISYQEFSNLERPLMLKDDPFHVGNAEKDANQVSDWAEFLMPEHAKPLAYYDHPFFGKWPAITENQFGRGTLLYEGTYLSDTLQTAVMKRALDEAGLTSADQQLPAAVHVTHGVNRMGKRVHYYFNYSGSEVKASYTFAAGVSLLDEKAVSKSDSLTLGPWDLAIVEEK</sequence>
<evidence type="ECO:0000256" key="9">
    <source>
        <dbReference type="PIRSR" id="PIRSR001084-2"/>
    </source>
</evidence>
<evidence type="ECO:0000256" key="2">
    <source>
        <dbReference type="ARBA" id="ARBA00005940"/>
    </source>
</evidence>
<protein>
    <recommendedName>
        <fullName evidence="3">beta-galactosidase</fullName>
        <ecNumber evidence="3">3.2.1.23</ecNumber>
    </recommendedName>
</protein>
<keyword evidence="7 13" id="KW-0326">Glycosidase</keyword>
<reference evidence="13" key="1">
    <citation type="submission" date="2023-03" db="EMBL/GenBank/DDBJ databases">
        <title>Edaphobacter sp.</title>
        <authorList>
            <person name="Huber K.J."/>
            <person name="Papendorf J."/>
            <person name="Pilke C."/>
            <person name="Bunk B."/>
            <person name="Sproeer C."/>
            <person name="Pester M."/>
        </authorList>
    </citation>
    <scope>NUCLEOTIDE SEQUENCE</scope>
    <source>
        <strain evidence="13">DSM 110680</strain>
    </source>
</reference>
<feature type="binding site" evidence="9">
    <location>
        <position position="196"/>
    </location>
    <ligand>
        <name>substrate</name>
    </ligand>
</feature>
<dbReference type="CDD" id="cd03143">
    <property type="entry name" value="A4_beta-galactosidase_middle_domain"/>
    <property type="match status" value="1"/>
</dbReference>
<dbReference type="GO" id="GO:0004565">
    <property type="term" value="F:beta-galactosidase activity"/>
    <property type="evidence" value="ECO:0007669"/>
    <property type="project" value="UniProtKB-EC"/>
</dbReference>
<feature type="binding site" evidence="9">
    <location>
        <position position="357"/>
    </location>
    <ligand>
        <name>substrate</name>
    </ligand>
</feature>
<evidence type="ECO:0000256" key="7">
    <source>
        <dbReference type="ARBA" id="ARBA00023295"/>
    </source>
</evidence>
<evidence type="ECO:0000256" key="10">
    <source>
        <dbReference type="SAM" id="SignalP"/>
    </source>
</evidence>
<dbReference type="PIRSF" id="PIRSF001084">
    <property type="entry name" value="B-galactosidase"/>
    <property type="match status" value="1"/>
</dbReference>
<proteinExistence type="inferred from homology"/>
<accession>A0AAU7DQ28</accession>
<dbReference type="InterPro" id="IPR013738">
    <property type="entry name" value="Beta_galactosidase_Trimer"/>
</dbReference>
<evidence type="ECO:0000256" key="8">
    <source>
        <dbReference type="PIRSR" id="PIRSR001084-1"/>
    </source>
</evidence>
<dbReference type="Pfam" id="PF08532">
    <property type="entry name" value="Glyco_hydro_42M"/>
    <property type="match status" value="1"/>
</dbReference>
<evidence type="ECO:0000256" key="6">
    <source>
        <dbReference type="ARBA" id="ARBA00022833"/>
    </source>
</evidence>
<dbReference type="PANTHER" id="PTHR36447:SF2">
    <property type="entry name" value="BETA-GALACTOSIDASE YESZ"/>
    <property type="match status" value="1"/>
</dbReference>
<dbReference type="RefSeq" id="WP_348264584.1">
    <property type="nucleotide sequence ID" value="NZ_CP121196.1"/>
</dbReference>
<keyword evidence="5 13" id="KW-0378">Hydrolase</keyword>
<feature type="active site" description="Proton donor" evidence="8">
    <location>
        <position position="197"/>
    </location>
</feature>
<dbReference type="InterPro" id="IPR003476">
    <property type="entry name" value="Glyco_hydro_42"/>
</dbReference>
<dbReference type="EMBL" id="CP121196">
    <property type="protein sequence ID" value="XBH19368.1"/>
    <property type="molecule type" value="Genomic_DNA"/>
</dbReference>
<evidence type="ECO:0000256" key="5">
    <source>
        <dbReference type="ARBA" id="ARBA00022801"/>
    </source>
</evidence>
<feature type="active site" description="Nucleophile" evidence="8">
    <location>
        <position position="349"/>
    </location>
</feature>